<proteinExistence type="predicted"/>
<dbReference type="Proteomes" id="UP000658514">
    <property type="component" value="Unassembled WGS sequence"/>
</dbReference>
<comment type="caution">
    <text evidence="2">The sequence shown here is derived from an EMBL/GenBank/DDBJ whole genome shotgun (WGS) entry which is preliminary data.</text>
</comment>
<protein>
    <submittedName>
        <fullName evidence="2">DUF4383 domain-containing protein</fullName>
    </submittedName>
</protein>
<feature type="transmembrane region" description="Helical" evidence="1">
    <location>
        <begin position="117"/>
        <end position="137"/>
    </location>
</feature>
<dbReference type="EMBL" id="JACJQH010000002">
    <property type="protein sequence ID" value="MBD2194287.1"/>
    <property type="molecule type" value="Genomic_DNA"/>
</dbReference>
<evidence type="ECO:0000313" key="2">
    <source>
        <dbReference type="EMBL" id="MBD2194287.1"/>
    </source>
</evidence>
<keyword evidence="1" id="KW-1133">Transmembrane helix</keyword>
<keyword evidence="1" id="KW-0472">Membrane</keyword>
<keyword evidence="1" id="KW-0812">Transmembrane</keyword>
<evidence type="ECO:0000313" key="3">
    <source>
        <dbReference type="Proteomes" id="UP000658514"/>
    </source>
</evidence>
<organism evidence="2 3">
    <name type="scientific">Calothrix parietina FACHB-288</name>
    <dbReference type="NCBI Taxonomy" id="2692896"/>
    <lineage>
        <taxon>Bacteria</taxon>
        <taxon>Bacillati</taxon>
        <taxon>Cyanobacteriota</taxon>
        <taxon>Cyanophyceae</taxon>
        <taxon>Nostocales</taxon>
        <taxon>Calotrichaceae</taxon>
        <taxon>Calothrix</taxon>
    </lineage>
</organism>
<reference evidence="2 3" key="1">
    <citation type="journal article" date="2020" name="ISME J.">
        <title>Comparative genomics reveals insights into cyanobacterial evolution and habitat adaptation.</title>
        <authorList>
            <person name="Chen M.Y."/>
            <person name="Teng W.K."/>
            <person name="Zhao L."/>
            <person name="Hu C.X."/>
            <person name="Zhou Y.K."/>
            <person name="Han B.P."/>
            <person name="Song L.R."/>
            <person name="Shu W.S."/>
        </authorList>
    </citation>
    <scope>NUCLEOTIDE SEQUENCE [LARGE SCALE GENOMIC DNA]</scope>
    <source>
        <strain evidence="2 3">FACHB-288</strain>
    </source>
</reference>
<feature type="transmembrane region" description="Helical" evidence="1">
    <location>
        <begin position="57"/>
        <end position="80"/>
    </location>
</feature>
<feature type="transmembrane region" description="Helical" evidence="1">
    <location>
        <begin position="87"/>
        <end position="105"/>
    </location>
</feature>
<feature type="transmembrane region" description="Helical" evidence="1">
    <location>
        <begin position="12"/>
        <end position="37"/>
    </location>
</feature>
<dbReference type="Pfam" id="PF14325">
    <property type="entry name" value="DUF4383"/>
    <property type="match status" value="1"/>
</dbReference>
<gene>
    <name evidence="2" type="ORF">H6G24_02095</name>
</gene>
<sequence>MRSSIMKPGQYFALITGIIFVLIGVMGFIPGVVNAPATTPDTAGLSFTSGYGDLLGLFPINVLHNIVHLVVGLLGIFASASLGSARLYSGVLALFYGLLTLMGLFPPTQSTLGLIPIFGNDIWLHGFTAAIATYFGFLAKPDLLELRTGQSSHQG</sequence>
<keyword evidence="3" id="KW-1185">Reference proteome</keyword>
<accession>A0ABR8A625</accession>
<evidence type="ECO:0000256" key="1">
    <source>
        <dbReference type="SAM" id="Phobius"/>
    </source>
</evidence>
<name>A0ABR8A625_9CYAN</name>